<gene>
    <name evidence="1" type="ORF">GIB67_031476</name>
</gene>
<dbReference type="PANTHER" id="PTHR47580">
    <property type="entry name" value="PHOSPHOGLYCERATE MUTASE FAMILY PROTEIN"/>
    <property type="match status" value="1"/>
</dbReference>
<dbReference type="PANTHER" id="PTHR47580:SF1">
    <property type="entry name" value="PHOSPHOGLYCERATE MUTASE FAMILY PROTEIN"/>
    <property type="match status" value="1"/>
</dbReference>
<keyword evidence="2" id="KW-1185">Reference proteome</keyword>
<organism evidence="1 2">
    <name type="scientific">Kingdonia uniflora</name>
    <dbReference type="NCBI Taxonomy" id="39325"/>
    <lineage>
        <taxon>Eukaryota</taxon>
        <taxon>Viridiplantae</taxon>
        <taxon>Streptophyta</taxon>
        <taxon>Embryophyta</taxon>
        <taxon>Tracheophyta</taxon>
        <taxon>Spermatophyta</taxon>
        <taxon>Magnoliopsida</taxon>
        <taxon>Ranunculales</taxon>
        <taxon>Circaeasteraceae</taxon>
        <taxon>Kingdonia</taxon>
    </lineage>
</organism>
<evidence type="ECO:0000313" key="2">
    <source>
        <dbReference type="Proteomes" id="UP000541444"/>
    </source>
</evidence>
<dbReference type="Proteomes" id="UP000541444">
    <property type="component" value="Unassembled WGS sequence"/>
</dbReference>
<reference evidence="1 2" key="1">
    <citation type="journal article" date="2020" name="IScience">
        <title>Genome Sequencing of the Endangered Kingdonia uniflora (Circaeasteraceae, Ranunculales) Reveals Potential Mechanisms of Evolutionary Specialization.</title>
        <authorList>
            <person name="Sun Y."/>
            <person name="Deng T."/>
            <person name="Zhang A."/>
            <person name="Moore M.J."/>
            <person name="Landis J.B."/>
            <person name="Lin N."/>
            <person name="Zhang H."/>
            <person name="Zhang X."/>
            <person name="Huang J."/>
            <person name="Zhang X."/>
            <person name="Sun H."/>
            <person name="Wang H."/>
        </authorList>
    </citation>
    <scope>NUCLEOTIDE SEQUENCE [LARGE SCALE GENOMIC DNA]</scope>
    <source>
        <strain evidence="1">TB1705</strain>
        <tissue evidence="1">Leaf</tissue>
    </source>
</reference>
<feature type="non-terminal residue" evidence="1">
    <location>
        <position position="1"/>
    </location>
</feature>
<accession>A0A7J7MN22</accession>
<comment type="caution">
    <text evidence="1">The sequence shown here is derived from an EMBL/GenBank/DDBJ whole genome shotgun (WGS) entry which is preliminary data.</text>
</comment>
<proteinExistence type="predicted"/>
<sequence length="158" mass="17726">SPIPTSIPSLSPPTNPRNHHHNFPKLLIINRHNLLLSLGFALSTTTSTPSFPPLFNTPNADARRLFQMPPLRLNNRYFLVRVGESEYESLGIIRTNPVAKTSVHNGFLEEGKRQTLRSAFSLKTMGTCEGSCWIWPSITQRAYQSVEIIAAVNKVNQM</sequence>
<evidence type="ECO:0000313" key="1">
    <source>
        <dbReference type="EMBL" id="KAF6156355.1"/>
    </source>
</evidence>
<dbReference type="OrthoDB" id="4531at2759"/>
<dbReference type="EMBL" id="JACGCM010001343">
    <property type="protein sequence ID" value="KAF6156355.1"/>
    <property type="molecule type" value="Genomic_DNA"/>
</dbReference>
<protein>
    <submittedName>
        <fullName evidence="1">Uncharacterized protein</fullName>
    </submittedName>
</protein>
<dbReference type="AlphaFoldDB" id="A0A7J7MN22"/>
<name>A0A7J7MN22_9MAGN</name>